<accession>A0A1L3GSM7</accession>
<gene>
    <name evidence="2" type="ORF">A7E78_14465</name>
</gene>
<protein>
    <recommendedName>
        <fullName evidence="4">Pilus assembly protein PilO</fullName>
    </recommendedName>
</protein>
<dbReference type="Pfam" id="PF04350">
    <property type="entry name" value="PilO"/>
    <property type="match status" value="1"/>
</dbReference>
<dbReference type="GO" id="GO:0043683">
    <property type="term" value="P:type IV pilus assembly"/>
    <property type="evidence" value="ECO:0007669"/>
    <property type="project" value="InterPro"/>
</dbReference>
<keyword evidence="3" id="KW-1185">Reference proteome</keyword>
<dbReference type="AlphaFoldDB" id="A0A1L3GSM7"/>
<evidence type="ECO:0000256" key="1">
    <source>
        <dbReference type="SAM" id="Phobius"/>
    </source>
</evidence>
<dbReference type="PANTHER" id="PTHR39555">
    <property type="entry name" value="FIMBRIAL ASSEMBLY PROTEIN PILO-LIKE PROTEIN-RELATED"/>
    <property type="match status" value="1"/>
</dbReference>
<dbReference type="InterPro" id="IPR014717">
    <property type="entry name" value="Transl_elong_EF1B/ribsomal_bS6"/>
</dbReference>
<keyword evidence="1" id="KW-0812">Transmembrane</keyword>
<dbReference type="EMBL" id="CP015519">
    <property type="protein sequence ID" value="APG28922.1"/>
    <property type="molecule type" value="Genomic_DNA"/>
</dbReference>
<reference evidence="2 3" key="1">
    <citation type="journal article" date="2017" name="Genome Announc.">
        <title>Complete Genome Sequences of Two Acetylene-Fermenting Pelobacter acetylenicus Strains.</title>
        <authorList>
            <person name="Sutton J.M."/>
            <person name="Baesman S.M."/>
            <person name="Fierst J.L."/>
            <person name="Poret-Peterson A.T."/>
            <person name="Oremland R.S."/>
            <person name="Dunlap D.S."/>
            <person name="Akob D.M."/>
        </authorList>
    </citation>
    <scope>NUCLEOTIDE SEQUENCE [LARGE SCALE GENOMIC DNA]</scope>
    <source>
        <strain evidence="2 3">SFB93</strain>
    </source>
</reference>
<sequence>MHPSIEKIFNWPLYQRLLLLTGVVALIFAGFVYFVYLEKHKEYVRLEQQKNSRFAKLQEDRRIANNLPKFKSEYESMKRKLDHALAELPNKQEIPTLLTSIASLAKDNGLDVLRFKPDKEVPQGFYAEVPVSLKLVGSYHEVAMFTYDVSNMARIVNINNLMMDSPQMSGGRNLLSIECLATTFRFIEGGTAPNKNIKKRKK</sequence>
<keyword evidence="1" id="KW-0472">Membrane</keyword>
<dbReference type="Proteomes" id="UP000182517">
    <property type="component" value="Chromosome"/>
</dbReference>
<dbReference type="InterPro" id="IPR007445">
    <property type="entry name" value="PilO"/>
</dbReference>
<proteinExistence type="predicted"/>
<dbReference type="GO" id="GO:0043107">
    <property type="term" value="P:type IV pilus-dependent motility"/>
    <property type="evidence" value="ECO:0007669"/>
    <property type="project" value="InterPro"/>
</dbReference>
<dbReference type="KEGG" id="pef:A7E78_14465"/>
<dbReference type="PANTHER" id="PTHR39555:SF1">
    <property type="entry name" value="TYPE IV PILUS INNER MEMBRANE COMPONENT PILO"/>
    <property type="match status" value="1"/>
</dbReference>
<keyword evidence="1" id="KW-1133">Transmembrane helix</keyword>
<feature type="transmembrane region" description="Helical" evidence="1">
    <location>
        <begin position="17"/>
        <end position="36"/>
    </location>
</feature>
<dbReference type="OrthoDB" id="5502253at2"/>
<evidence type="ECO:0000313" key="3">
    <source>
        <dbReference type="Proteomes" id="UP000182517"/>
    </source>
</evidence>
<evidence type="ECO:0000313" key="2">
    <source>
        <dbReference type="EMBL" id="APG28922.1"/>
    </source>
</evidence>
<dbReference type="STRING" id="1842532.A7E78_14465"/>
<dbReference type="RefSeq" id="WP_072284946.1">
    <property type="nucleotide sequence ID" value="NZ_CP015519.1"/>
</dbReference>
<dbReference type="Gene3D" id="3.30.70.60">
    <property type="match status" value="1"/>
</dbReference>
<evidence type="ECO:0008006" key="4">
    <source>
        <dbReference type="Google" id="ProtNLM"/>
    </source>
</evidence>
<name>A0A1L3GSM7_9BACT</name>
<organism evidence="2 3">
    <name type="scientific">Syntrophotalea acetylenivorans</name>
    <dbReference type="NCBI Taxonomy" id="1842532"/>
    <lineage>
        <taxon>Bacteria</taxon>
        <taxon>Pseudomonadati</taxon>
        <taxon>Thermodesulfobacteriota</taxon>
        <taxon>Desulfuromonadia</taxon>
        <taxon>Desulfuromonadales</taxon>
        <taxon>Syntrophotaleaceae</taxon>
        <taxon>Syntrophotalea</taxon>
    </lineage>
</organism>